<feature type="transmembrane region" description="Helical" evidence="5">
    <location>
        <begin position="195"/>
        <end position="219"/>
    </location>
</feature>
<keyword evidence="4 5" id="KW-0472">Membrane</keyword>
<organism evidence="6 7">
    <name type="scientific">Methanothrix thermoacetophila (strain DSM 6194 / JCM 14653 / NBRC 101360 / PT)</name>
    <name type="common">Methanosaeta thermophila</name>
    <dbReference type="NCBI Taxonomy" id="349307"/>
    <lineage>
        <taxon>Archaea</taxon>
        <taxon>Methanobacteriati</taxon>
        <taxon>Methanobacteriota</taxon>
        <taxon>Stenosarchaea group</taxon>
        <taxon>Methanomicrobia</taxon>
        <taxon>Methanotrichales</taxon>
        <taxon>Methanotrichaceae</taxon>
        <taxon>Methanothrix</taxon>
    </lineage>
</organism>
<evidence type="ECO:0000256" key="2">
    <source>
        <dbReference type="ARBA" id="ARBA00022692"/>
    </source>
</evidence>
<proteinExistence type="predicted"/>
<reference evidence="6 7" key="1">
    <citation type="submission" date="2006-10" db="EMBL/GenBank/DDBJ databases">
        <title>Complete sequence of Methanosaeta thermophila PT.</title>
        <authorList>
            <consortium name="US DOE Joint Genome Institute"/>
            <person name="Copeland A."/>
            <person name="Lucas S."/>
            <person name="Lapidus A."/>
            <person name="Barry K."/>
            <person name="Detter J.C."/>
            <person name="Glavina del Rio T."/>
            <person name="Hammon N."/>
            <person name="Israni S."/>
            <person name="Pitluck S."/>
            <person name="Chain P."/>
            <person name="Malfatti S."/>
            <person name="Shin M."/>
            <person name="Vergez L."/>
            <person name="Schmutz J."/>
            <person name="Larimer F."/>
            <person name="Land M."/>
            <person name="Hauser L."/>
            <person name="Kyrpides N."/>
            <person name="Kim E."/>
            <person name="Smith K.S."/>
            <person name="Ingram-Smith C."/>
            <person name="Richardson P."/>
        </authorList>
    </citation>
    <scope>NUCLEOTIDE SEQUENCE [LARGE SCALE GENOMIC DNA]</scope>
    <source>
        <strain evidence="7">DSM 6194 / JCM 14653 / NBRC 101360 / PT</strain>
    </source>
</reference>
<comment type="subcellular location">
    <subcellularLocation>
        <location evidence="1">Membrane</location>
        <topology evidence="1">Multi-pass membrane protein</topology>
    </subcellularLocation>
</comment>
<dbReference type="OrthoDB" id="8271at2157"/>
<dbReference type="EMBL" id="CP000477">
    <property type="protein sequence ID" value="ABK15246.1"/>
    <property type="molecule type" value="Genomic_DNA"/>
</dbReference>
<dbReference type="Pfam" id="PF03741">
    <property type="entry name" value="TerC"/>
    <property type="match status" value="1"/>
</dbReference>
<feature type="transmembrane region" description="Helical" evidence="5">
    <location>
        <begin position="132"/>
        <end position="150"/>
    </location>
</feature>
<dbReference type="STRING" id="349307.Mthe_1472"/>
<feature type="transmembrane region" description="Helical" evidence="5">
    <location>
        <begin position="225"/>
        <end position="247"/>
    </location>
</feature>
<accession>A0B972</accession>
<dbReference type="NCBIfam" id="TIGR03718">
    <property type="entry name" value="R_switched_Alx"/>
    <property type="match status" value="1"/>
</dbReference>
<feature type="transmembrane region" description="Helical" evidence="5">
    <location>
        <begin position="254"/>
        <end position="272"/>
    </location>
</feature>
<dbReference type="PANTHER" id="PTHR30238">
    <property type="entry name" value="MEMBRANE BOUND PREDICTED REDOX MODULATOR"/>
    <property type="match status" value="1"/>
</dbReference>
<dbReference type="AlphaFoldDB" id="A0B972"/>
<keyword evidence="7" id="KW-1185">Reference proteome</keyword>
<dbReference type="HOGENOM" id="CLU_045644_1_2_2"/>
<sequence length="318" mass="35734">MTSNQVVLWIGFGVLVVLLLAVDLGVFHRRSSVITVKESLIWSGIWTAIALVFNIIIFFWHGQDRAIEFLAGYLIERSLSVDNLFVFLMIFSYFQVPETHQYKVLFWGIVVALLMRALFIATGLTLIEHFDWIIYLFGIFLIITGIKMALQRESKVQPDRNPVVRMFRSVVPATDHYDGGRFITRAYGRTMATPLLIVLIAVEVTDLVFAVDSIPAVFAVTVDPFVVYTSNVFAVLGLRALYFALAACAHMFHYLNHGVILILIFVGIKMLLSDLYEIPVTFALGFVALVLLVSMLASLARTSDRERVLSCLKSLSGK</sequence>
<evidence type="ECO:0000256" key="5">
    <source>
        <dbReference type="SAM" id="Phobius"/>
    </source>
</evidence>
<dbReference type="InterPro" id="IPR022369">
    <property type="entry name" value="Integral_membrane_TerC_rswitch"/>
</dbReference>
<dbReference type="GO" id="GO:0016020">
    <property type="term" value="C:membrane"/>
    <property type="evidence" value="ECO:0007669"/>
    <property type="project" value="UniProtKB-SubCell"/>
</dbReference>
<dbReference type="Proteomes" id="UP000000674">
    <property type="component" value="Chromosome"/>
</dbReference>
<gene>
    <name evidence="6" type="ordered locus">Mthe_1472</name>
</gene>
<feature type="transmembrane region" description="Helical" evidence="5">
    <location>
        <begin position="278"/>
        <end position="300"/>
    </location>
</feature>
<keyword evidence="3 5" id="KW-1133">Transmembrane helix</keyword>
<feature type="transmembrane region" description="Helical" evidence="5">
    <location>
        <begin position="80"/>
        <end position="97"/>
    </location>
</feature>
<feature type="transmembrane region" description="Helical" evidence="5">
    <location>
        <begin position="104"/>
        <end position="126"/>
    </location>
</feature>
<feature type="transmembrane region" description="Helical" evidence="5">
    <location>
        <begin position="6"/>
        <end position="27"/>
    </location>
</feature>
<evidence type="ECO:0000313" key="6">
    <source>
        <dbReference type="EMBL" id="ABK15246.1"/>
    </source>
</evidence>
<evidence type="ECO:0000313" key="7">
    <source>
        <dbReference type="Proteomes" id="UP000000674"/>
    </source>
</evidence>
<name>A0B972_METTP</name>
<dbReference type="PANTHER" id="PTHR30238:SF0">
    <property type="entry name" value="THYLAKOID MEMBRANE PROTEIN TERC, CHLOROPLASTIC"/>
    <property type="match status" value="1"/>
</dbReference>
<dbReference type="KEGG" id="mtp:Mthe_1472"/>
<dbReference type="InterPro" id="IPR005496">
    <property type="entry name" value="Integral_membrane_TerC"/>
</dbReference>
<dbReference type="GeneID" id="4461927"/>
<dbReference type="RefSeq" id="WP_011696638.1">
    <property type="nucleotide sequence ID" value="NC_008553.1"/>
</dbReference>
<evidence type="ECO:0000256" key="4">
    <source>
        <dbReference type="ARBA" id="ARBA00023136"/>
    </source>
</evidence>
<feature type="transmembrane region" description="Helical" evidence="5">
    <location>
        <begin position="39"/>
        <end position="60"/>
    </location>
</feature>
<protein>
    <submittedName>
        <fullName evidence="6">Integral membrane protein TerC</fullName>
    </submittedName>
</protein>
<evidence type="ECO:0000256" key="3">
    <source>
        <dbReference type="ARBA" id="ARBA00022989"/>
    </source>
</evidence>
<keyword evidence="2 5" id="KW-0812">Transmembrane</keyword>
<evidence type="ECO:0000256" key="1">
    <source>
        <dbReference type="ARBA" id="ARBA00004141"/>
    </source>
</evidence>